<organism evidence="1 2">
    <name type="scientific">Paramecium sonneborni</name>
    <dbReference type="NCBI Taxonomy" id="65129"/>
    <lineage>
        <taxon>Eukaryota</taxon>
        <taxon>Sar</taxon>
        <taxon>Alveolata</taxon>
        <taxon>Ciliophora</taxon>
        <taxon>Intramacronucleata</taxon>
        <taxon>Oligohymenophorea</taxon>
        <taxon>Peniculida</taxon>
        <taxon>Parameciidae</taxon>
        <taxon>Paramecium</taxon>
    </lineage>
</organism>
<reference evidence="1" key="1">
    <citation type="submission" date="2021-01" db="EMBL/GenBank/DDBJ databases">
        <authorList>
            <consortium name="Genoscope - CEA"/>
            <person name="William W."/>
        </authorList>
    </citation>
    <scope>NUCLEOTIDE SEQUENCE</scope>
</reference>
<accession>A0A8S1MRZ3</accession>
<protein>
    <submittedName>
        <fullName evidence="1">Uncharacterized protein</fullName>
    </submittedName>
</protein>
<evidence type="ECO:0000313" key="2">
    <source>
        <dbReference type="Proteomes" id="UP000692954"/>
    </source>
</evidence>
<keyword evidence="2" id="KW-1185">Reference proteome</keyword>
<name>A0A8S1MRZ3_9CILI</name>
<dbReference type="EMBL" id="CAJJDN010000045">
    <property type="protein sequence ID" value="CAD8083817.1"/>
    <property type="molecule type" value="Genomic_DNA"/>
</dbReference>
<evidence type="ECO:0000313" key="1">
    <source>
        <dbReference type="EMBL" id="CAD8083817.1"/>
    </source>
</evidence>
<proteinExistence type="predicted"/>
<dbReference type="AlphaFoldDB" id="A0A8S1MRZ3"/>
<sequence length="116" mass="14444">MKSCNQSIIEMVTNLQRQQCYCFIQKIVRRFNEQRFQAEFEEMISQYHVTNLIDIQFQMKEKLFQRYNNNMRTHHNKKYLKKENSSYIYFREYAKSYDAQQYVIKFVKRAQLKLLD</sequence>
<gene>
    <name evidence="1" type="ORF">PSON_ATCC_30995.1.T0450295</name>
</gene>
<comment type="caution">
    <text evidence="1">The sequence shown here is derived from an EMBL/GenBank/DDBJ whole genome shotgun (WGS) entry which is preliminary data.</text>
</comment>
<dbReference type="Proteomes" id="UP000692954">
    <property type="component" value="Unassembled WGS sequence"/>
</dbReference>